<feature type="active site" description="Cysteine persulfide intermediate" evidence="3">
    <location>
        <position position="100"/>
    </location>
</feature>
<reference evidence="4 5" key="1">
    <citation type="journal article" date="2018" name="Genome Biol. Evol.">
        <title>Cladogenesis and Genomic Streamlining in Extracellular Endosymbionts of Tropical Stink Bugs.</title>
        <authorList>
            <person name="Otero-Bravo A."/>
            <person name="Goffredi S."/>
            <person name="Sabree Z.L."/>
        </authorList>
    </citation>
    <scope>NUCLEOTIDE SEQUENCE [LARGE SCALE GENOMIC DNA]</scope>
    <source>
        <strain evidence="4 5">SoET</strain>
    </source>
</reference>
<accession>A0A2P5SXF4</accession>
<evidence type="ECO:0000313" key="5">
    <source>
        <dbReference type="Proteomes" id="UP000296034"/>
    </source>
</evidence>
<dbReference type="SUPFAM" id="SSF53927">
    <property type="entry name" value="Cytidine deaminase-like"/>
    <property type="match status" value="1"/>
</dbReference>
<comment type="subcellular location">
    <subcellularLocation>
        <location evidence="3">Cytoplasm</location>
    </subcellularLocation>
</comment>
<comment type="function">
    <text evidence="3">Required for formate dehydrogenase (FDH) activity. Acts as a sulfur carrier protein that transfers sulfur from IscS to the molybdenum cofactor prior to its insertion into FDH.</text>
</comment>
<evidence type="ECO:0000256" key="3">
    <source>
        <dbReference type="HAMAP-Rule" id="MF_00187"/>
    </source>
</evidence>
<dbReference type="Proteomes" id="UP000296034">
    <property type="component" value="Unassembled WGS sequence"/>
</dbReference>
<dbReference type="PANTHER" id="PTHR30592">
    <property type="entry name" value="FORMATE DEHYDROGENASE"/>
    <property type="match status" value="1"/>
</dbReference>
<comment type="caution">
    <text evidence="3">Lacks conserved residue(s) required for the propagation of feature annotation.</text>
</comment>
<sequence>MWKQNNHCCNVKTDFLAEETFVALVYNGISYVVMMVTPQNLDLFAIGFSLSEGIIRSYIDILSIDIIFNVYGVEIQINISSRCFEEFKIKRRGMLGRTGCGICGVEQLDQVINSNIKPLPFSQKINLKHIDLAIKKLNKHQPIGIVTNCTHVALWINGIGELICGYEDIGRHVALDKVLGYMSKTESKSGAILISSRASYEIVQKSAMCCVEILFALSAATALAVSLAEKYNITLVGFSKPGCYTIYSNPQRLIIQ</sequence>
<dbReference type="Gene3D" id="3.10.20.10">
    <property type="match status" value="1"/>
</dbReference>
<dbReference type="OrthoDB" id="3197277at2"/>
<proteinExistence type="inferred from homology"/>
<dbReference type="AlphaFoldDB" id="A0A2P5SXF4"/>
<dbReference type="InterPro" id="IPR016193">
    <property type="entry name" value="Cytidine_deaminase-like"/>
</dbReference>
<dbReference type="GO" id="GO:0005737">
    <property type="term" value="C:cytoplasm"/>
    <property type="evidence" value="ECO:0007669"/>
    <property type="project" value="UniProtKB-SubCell"/>
</dbReference>
<dbReference type="GO" id="GO:0006777">
    <property type="term" value="P:Mo-molybdopterin cofactor biosynthetic process"/>
    <property type="evidence" value="ECO:0007669"/>
    <property type="project" value="UniProtKB-UniRule"/>
</dbReference>
<keyword evidence="1 3" id="KW-0963">Cytoplasm</keyword>
<dbReference type="Pfam" id="PF02634">
    <property type="entry name" value="FdhD-NarQ"/>
    <property type="match status" value="1"/>
</dbReference>
<evidence type="ECO:0000313" key="4">
    <source>
        <dbReference type="EMBL" id="PPI86980.1"/>
    </source>
</evidence>
<dbReference type="PIRSF" id="PIRSF015626">
    <property type="entry name" value="FdhD"/>
    <property type="match status" value="1"/>
</dbReference>
<organism evidence="4 5">
    <name type="scientific">Candidatus Pantoea edessiphila</name>
    <dbReference type="NCBI Taxonomy" id="2044610"/>
    <lineage>
        <taxon>Bacteria</taxon>
        <taxon>Pseudomonadati</taxon>
        <taxon>Pseudomonadota</taxon>
        <taxon>Gammaproteobacteria</taxon>
        <taxon>Enterobacterales</taxon>
        <taxon>Erwiniaceae</taxon>
        <taxon>Pantoea</taxon>
    </lineage>
</organism>
<dbReference type="Gene3D" id="3.40.140.10">
    <property type="entry name" value="Cytidine Deaminase, domain 2"/>
    <property type="match status" value="1"/>
</dbReference>
<protein>
    <recommendedName>
        <fullName evidence="3">Sulfur carrier protein FdhD</fullName>
    </recommendedName>
</protein>
<dbReference type="PANTHER" id="PTHR30592:SF1">
    <property type="entry name" value="SULFUR CARRIER PROTEIN FDHD"/>
    <property type="match status" value="1"/>
</dbReference>
<dbReference type="GO" id="GO:0097163">
    <property type="term" value="F:sulfur carrier activity"/>
    <property type="evidence" value="ECO:0007669"/>
    <property type="project" value="UniProtKB-UniRule"/>
</dbReference>
<keyword evidence="4" id="KW-0808">Transferase</keyword>
<evidence type="ECO:0000256" key="1">
    <source>
        <dbReference type="ARBA" id="ARBA00022490"/>
    </source>
</evidence>
<comment type="similarity">
    <text evidence="3">Belongs to the FdhD family.</text>
</comment>
<dbReference type="InterPro" id="IPR003786">
    <property type="entry name" value="FdhD"/>
</dbReference>
<dbReference type="EMBL" id="PDKS01000006">
    <property type="protein sequence ID" value="PPI86980.1"/>
    <property type="molecule type" value="Genomic_DNA"/>
</dbReference>
<name>A0A2P5SXF4_9GAMM</name>
<comment type="caution">
    <text evidence="4">The sequence shown here is derived from an EMBL/GenBank/DDBJ whole genome shotgun (WGS) entry which is preliminary data.</text>
</comment>
<dbReference type="NCBIfam" id="TIGR00129">
    <property type="entry name" value="fdhD_narQ"/>
    <property type="match status" value="1"/>
</dbReference>
<gene>
    <name evidence="3" type="primary">fdhD</name>
    <name evidence="4" type="ORF">CRV11_03455</name>
</gene>
<dbReference type="HAMAP" id="MF_00187">
    <property type="entry name" value="FdhD"/>
    <property type="match status" value="1"/>
</dbReference>
<evidence type="ECO:0000256" key="2">
    <source>
        <dbReference type="ARBA" id="ARBA00023150"/>
    </source>
</evidence>
<dbReference type="GO" id="GO:0016783">
    <property type="term" value="F:sulfurtransferase activity"/>
    <property type="evidence" value="ECO:0007669"/>
    <property type="project" value="InterPro"/>
</dbReference>
<keyword evidence="2 3" id="KW-0501">Molybdenum cofactor biosynthesis</keyword>